<dbReference type="OrthoDB" id="9797850at2"/>
<dbReference type="Proteomes" id="UP000050517">
    <property type="component" value="Unassembled WGS sequence"/>
</dbReference>
<dbReference type="PANTHER" id="PTHR30535">
    <property type="entry name" value="VITAMIN B12-BINDING PROTEIN"/>
    <property type="match status" value="1"/>
</dbReference>
<dbReference type="AlphaFoldDB" id="A0A0Q0YDK3"/>
<dbReference type="PROSITE" id="PS51257">
    <property type="entry name" value="PROKAR_LIPOPROTEIN"/>
    <property type="match status" value="1"/>
</dbReference>
<keyword evidence="5" id="KW-1185">Reference proteome</keyword>
<dbReference type="PANTHER" id="PTHR30535:SF7">
    <property type="entry name" value="IRON(III) DICITRATE-BINDING PROTEIN"/>
    <property type="match status" value="1"/>
</dbReference>
<feature type="signal peptide" evidence="2">
    <location>
        <begin position="1"/>
        <end position="28"/>
    </location>
</feature>
<evidence type="ECO:0000256" key="1">
    <source>
        <dbReference type="ARBA" id="ARBA00008814"/>
    </source>
</evidence>
<comment type="similarity">
    <text evidence="1">Belongs to the bacterial solute-binding protein 8 family.</text>
</comment>
<dbReference type="InterPro" id="IPR050902">
    <property type="entry name" value="ABC_Transporter_SBP"/>
</dbReference>
<accession>A0A0Q0YDK3</accession>
<dbReference type="Gene3D" id="3.40.50.1980">
    <property type="entry name" value="Nitrogenase molybdenum iron protein domain"/>
    <property type="match status" value="2"/>
</dbReference>
<dbReference type="PROSITE" id="PS50983">
    <property type="entry name" value="FE_B12_PBP"/>
    <property type="match status" value="1"/>
</dbReference>
<gene>
    <name evidence="4" type="ORF">Cocul_01197</name>
</gene>
<dbReference type="SUPFAM" id="SSF53807">
    <property type="entry name" value="Helical backbone' metal receptor"/>
    <property type="match status" value="1"/>
</dbReference>
<evidence type="ECO:0000256" key="2">
    <source>
        <dbReference type="SAM" id="SignalP"/>
    </source>
</evidence>
<proteinExistence type="inferred from homology"/>
<evidence type="ECO:0000313" key="4">
    <source>
        <dbReference type="EMBL" id="KQB84396.1"/>
    </source>
</evidence>
<dbReference type="STRING" id="1544416.Cocul_01197"/>
<dbReference type="RefSeq" id="WP_055122330.1">
    <property type="nucleotide sequence ID" value="NZ_LKST01000002.1"/>
</dbReference>
<feature type="chain" id="PRO_5038608869" evidence="2">
    <location>
        <begin position="29"/>
        <end position="338"/>
    </location>
</feature>
<organism evidence="4 5">
    <name type="scientific">Corynebacterium oculi</name>
    <dbReference type="NCBI Taxonomy" id="1544416"/>
    <lineage>
        <taxon>Bacteria</taxon>
        <taxon>Bacillati</taxon>
        <taxon>Actinomycetota</taxon>
        <taxon>Actinomycetes</taxon>
        <taxon>Mycobacteriales</taxon>
        <taxon>Corynebacteriaceae</taxon>
        <taxon>Corynebacterium</taxon>
    </lineage>
</organism>
<feature type="domain" description="Fe/B12 periplasmic-binding" evidence="3">
    <location>
        <begin position="63"/>
        <end position="338"/>
    </location>
</feature>
<keyword evidence="2" id="KW-0732">Signal</keyword>
<protein>
    <submittedName>
        <fullName evidence="4">Corrinoid ABC transporter substrate-binding protein</fullName>
    </submittedName>
</protein>
<dbReference type="Pfam" id="PF01497">
    <property type="entry name" value="Peripla_BP_2"/>
    <property type="match status" value="1"/>
</dbReference>
<evidence type="ECO:0000259" key="3">
    <source>
        <dbReference type="PROSITE" id="PS50983"/>
    </source>
</evidence>
<evidence type="ECO:0000313" key="5">
    <source>
        <dbReference type="Proteomes" id="UP000050517"/>
    </source>
</evidence>
<name>A0A0Q0YDK3_9CORY</name>
<comment type="caution">
    <text evidence="4">The sequence shown here is derived from an EMBL/GenBank/DDBJ whole genome shotgun (WGS) entry which is preliminary data.</text>
</comment>
<dbReference type="PATRIC" id="fig|1544416.3.peg.1202"/>
<dbReference type="EMBL" id="LKST01000002">
    <property type="protein sequence ID" value="KQB84396.1"/>
    <property type="molecule type" value="Genomic_DNA"/>
</dbReference>
<sequence>MLHRKTASRTVLASGLGAVLLGLSACSAQDTAENTAQAPGTEGYPVTVHNCGQDVTFDQAPHNALLLDSAPVSTLSALGVLGSVTARAGAYPEEYYSTEANAQLAAMHSLTDQVDGTGHIQLSKDVVLAQGADAVFGHLDNVDRESLDRAGIPEVIEPIFCHSRTTPASMEDVYGQVNLYGKIYGVPGKAEEVNRSLRERVATATAAAQEDHRPDKPTTAAVLYPTVGGGATFAYGARSMATPQLEAAGLNNVFADMSERIAEINVEELIRRDPDAIVLLYTEGDPQRVRQALESLPGADQLTAVREGNVMVQLMNYTEPGTPQTVDGLEKIVARFHP</sequence>
<dbReference type="InterPro" id="IPR002491">
    <property type="entry name" value="ABC_transptr_periplasmic_BD"/>
</dbReference>
<reference evidence="4 5" key="1">
    <citation type="submission" date="2015-10" db="EMBL/GenBank/DDBJ databases">
        <title>Corynebacteirum lowii and Corynebacterium oculi species nova, derived from human clinical disease and and emended description of Corynebacterium mastiditis.</title>
        <authorList>
            <person name="Bernard K."/>
            <person name="Pacheco A.L."/>
            <person name="Mcdougall C."/>
            <person name="Burtx T."/>
            <person name="Weibe D."/>
            <person name="Tyler S."/>
            <person name="Olson A.B."/>
            <person name="Cnockaert M."/>
            <person name="Eguchi H."/>
            <person name="Kuwahara T."/>
            <person name="Nakayama-Imaohji H."/>
            <person name="Boudewijins M."/>
            <person name="Van Hoecke F."/>
            <person name="Bernier A.-M."/>
            <person name="Vandamme P."/>
        </authorList>
    </citation>
    <scope>NUCLEOTIDE SEQUENCE [LARGE SCALE GENOMIC DNA]</scope>
    <source>
        <strain evidence="4 5">NML 130210</strain>
    </source>
</reference>